<dbReference type="PANTHER" id="PTHR22600:SF57">
    <property type="entry name" value="BETA-N-ACETYLHEXOSAMINIDASE"/>
    <property type="match status" value="1"/>
</dbReference>
<feature type="active site" description="Proton donor" evidence="6">
    <location>
        <position position="338"/>
    </location>
</feature>
<dbReference type="GO" id="GO:0030203">
    <property type="term" value="P:glycosaminoglycan metabolic process"/>
    <property type="evidence" value="ECO:0007669"/>
    <property type="project" value="TreeGrafter"/>
</dbReference>
<feature type="domain" description="GH29D-like beta-sandwich" evidence="10">
    <location>
        <begin position="553"/>
        <end position="609"/>
    </location>
</feature>
<keyword evidence="4" id="KW-0378">Hydrolase</keyword>
<evidence type="ECO:0000259" key="8">
    <source>
        <dbReference type="Pfam" id="PF00728"/>
    </source>
</evidence>
<dbReference type="EC" id="3.2.1.52" evidence="3"/>
<evidence type="ECO:0000313" key="12">
    <source>
        <dbReference type="Proteomes" id="UP000823660"/>
    </source>
</evidence>
<dbReference type="PANTHER" id="PTHR22600">
    <property type="entry name" value="BETA-HEXOSAMINIDASE"/>
    <property type="match status" value="1"/>
</dbReference>
<comment type="similarity">
    <text evidence="2">Belongs to the glycosyl hydrolase 20 family.</text>
</comment>
<dbReference type="InterPro" id="IPR017853">
    <property type="entry name" value="GH"/>
</dbReference>
<dbReference type="InterPro" id="IPR015882">
    <property type="entry name" value="HEX_bac_N"/>
</dbReference>
<evidence type="ECO:0000313" key="11">
    <source>
        <dbReference type="EMBL" id="MBO8467946.1"/>
    </source>
</evidence>
<dbReference type="Proteomes" id="UP000823660">
    <property type="component" value="Unassembled WGS sequence"/>
</dbReference>
<keyword evidence="7" id="KW-0732">Signal</keyword>
<dbReference type="Gene3D" id="3.20.20.80">
    <property type="entry name" value="Glycosidases"/>
    <property type="match status" value="1"/>
</dbReference>
<dbReference type="InterPro" id="IPR059177">
    <property type="entry name" value="GH29D-like_dom"/>
</dbReference>
<organism evidence="11 12">
    <name type="scientific">Candidatus Cryptobacteroides faecipullorum</name>
    <dbReference type="NCBI Taxonomy" id="2840764"/>
    <lineage>
        <taxon>Bacteria</taxon>
        <taxon>Pseudomonadati</taxon>
        <taxon>Bacteroidota</taxon>
        <taxon>Bacteroidia</taxon>
        <taxon>Bacteroidales</taxon>
        <taxon>Candidatus Cryptobacteroides</taxon>
    </lineage>
</organism>
<dbReference type="InterPro" id="IPR025705">
    <property type="entry name" value="Beta_hexosaminidase_sua/sub"/>
</dbReference>
<sequence>MNLTHLRIAAAGAFLAVLFSCSGNGGTVTGDLDVIPKPQVLIEKEDAAPFAVTRSTEIVYPADNEKLARTAEFLASYIEEVTGVKVRLSDTPGKHSIILSIDQSIPEKDGYRLDVSENRITVEGQSEAAVFYGVQTIHKALPITVETGGRPAVPAGSVYDFPRFGYRGFMVDVGRHFFSVDYLKELIDVMALHNINYFHWHLTEDQGWRIEIKKYPKLTEIGSVRKETITAPGSGKYDGVPVSGFYTQEEAREIVRYAAERFITVIPEVDMPGHMMAALAAYPELGCTGGPYEVQTRFGVFKEVLCGGKEQTLQFAKDVLSEIMDIFPSEYIHIGGDECPKARWKECPVCQARIRELGLKDTPEHTKENQLQVWFMGEVKKEIESRGRKMLAWDEILDGDPDTSVTVMAWTGEDASIRSARLGHKTIVCPISHLYFSNPGYNRLKGVSSVQRVYDFNPVSDKLTDEQKKNIIGVQACIWTEWTKDSTKMEWQMMPRIDALSELQWSDPSGRNLGDFLARLRHQLDLYRLMGLHYRPDIENPVIDLAPSGEAGKAVVTLSTFDGAAVYYTLDGTDPSSASEKYAGPFTVSGETVIKAVAVRNGRNSETVSETLKANKVTMCPIELSCEPDPQFTYKGASIMNDGLFGDDSYRSGRYLGIYGQDLDVTFDLLSDQTVSTAFVNTMLVPGDFIFGLTGLEVYVSEDGKSFRKAGSARFPVLEKGSKNNVPHKYEISFAETPARYVRIVGKCTPELPAWHPGAGRKAFLFVDEIGVD</sequence>
<feature type="chain" id="PRO_5038504435" description="beta-N-acetylhexosaminidase" evidence="7">
    <location>
        <begin position="26"/>
        <end position="773"/>
    </location>
</feature>
<keyword evidence="5" id="KW-0326">Glycosidase</keyword>
<evidence type="ECO:0000259" key="9">
    <source>
        <dbReference type="Pfam" id="PF02838"/>
    </source>
</evidence>
<accession>A0A9D9I941</accession>
<dbReference type="PRINTS" id="PR00738">
    <property type="entry name" value="GLHYDRLASE20"/>
</dbReference>
<feature type="domain" description="Beta-hexosaminidase bacterial type N-terminal" evidence="9">
    <location>
        <begin position="33"/>
        <end position="160"/>
    </location>
</feature>
<gene>
    <name evidence="11" type="ORF">IAB99_09360</name>
</gene>
<dbReference type="Gene3D" id="3.30.379.10">
    <property type="entry name" value="Chitobiase/beta-hexosaminidase domain 2-like"/>
    <property type="match status" value="1"/>
</dbReference>
<evidence type="ECO:0000256" key="6">
    <source>
        <dbReference type="PIRSR" id="PIRSR625705-1"/>
    </source>
</evidence>
<dbReference type="Pfam" id="PF02838">
    <property type="entry name" value="Glyco_hydro_20b"/>
    <property type="match status" value="1"/>
</dbReference>
<dbReference type="GO" id="GO:0005975">
    <property type="term" value="P:carbohydrate metabolic process"/>
    <property type="evidence" value="ECO:0007669"/>
    <property type="project" value="InterPro"/>
</dbReference>
<dbReference type="Pfam" id="PF13290">
    <property type="entry name" value="CHB_HEX_C_1"/>
    <property type="match status" value="1"/>
</dbReference>
<dbReference type="SUPFAM" id="SSF51445">
    <property type="entry name" value="(Trans)glycosidases"/>
    <property type="match status" value="1"/>
</dbReference>
<feature type="signal peptide" evidence="7">
    <location>
        <begin position="1"/>
        <end position="25"/>
    </location>
</feature>
<evidence type="ECO:0000256" key="4">
    <source>
        <dbReference type="ARBA" id="ARBA00022801"/>
    </source>
</evidence>
<protein>
    <recommendedName>
        <fullName evidence="3">beta-N-acetylhexosaminidase</fullName>
        <ecNumber evidence="3">3.2.1.52</ecNumber>
    </recommendedName>
</protein>
<reference evidence="11" key="1">
    <citation type="submission" date="2020-10" db="EMBL/GenBank/DDBJ databases">
        <authorList>
            <person name="Gilroy R."/>
        </authorList>
    </citation>
    <scope>NUCLEOTIDE SEQUENCE</scope>
    <source>
        <strain evidence="11">B1-15692</strain>
    </source>
</reference>
<evidence type="ECO:0000256" key="1">
    <source>
        <dbReference type="ARBA" id="ARBA00001231"/>
    </source>
</evidence>
<dbReference type="Pfam" id="PF00728">
    <property type="entry name" value="Glyco_hydro_20"/>
    <property type="match status" value="1"/>
</dbReference>
<dbReference type="SUPFAM" id="SSF55545">
    <property type="entry name" value="beta-N-acetylhexosaminidase-like domain"/>
    <property type="match status" value="1"/>
</dbReference>
<dbReference type="GO" id="GO:0016020">
    <property type="term" value="C:membrane"/>
    <property type="evidence" value="ECO:0007669"/>
    <property type="project" value="TreeGrafter"/>
</dbReference>
<dbReference type="InterPro" id="IPR029018">
    <property type="entry name" value="Hex-like_dom2"/>
</dbReference>
<evidence type="ECO:0000259" key="10">
    <source>
        <dbReference type="Pfam" id="PF13290"/>
    </source>
</evidence>
<dbReference type="SUPFAM" id="SSF49785">
    <property type="entry name" value="Galactose-binding domain-like"/>
    <property type="match status" value="1"/>
</dbReference>
<comment type="catalytic activity">
    <reaction evidence="1">
        <text>Hydrolysis of terminal non-reducing N-acetyl-D-hexosamine residues in N-acetyl-beta-D-hexosaminides.</text>
        <dbReference type="EC" id="3.2.1.52"/>
    </reaction>
</comment>
<evidence type="ECO:0000256" key="5">
    <source>
        <dbReference type="ARBA" id="ARBA00023295"/>
    </source>
</evidence>
<reference evidence="11" key="2">
    <citation type="journal article" date="2021" name="PeerJ">
        <title>Extensive microbial diversity within the chicken gut microbiome revealed by metagenomics and culture.</title>
        <authorList>
            <person name="Gilroy R."/>
            <person name="Ravi A."/>
            <person name="Getino M."/>
            <person name="Pursley I."/>
            <person name="Horton D.L."/>
            <person name="Alikhan N.F."/>
            <person name="Baker D."/>
            <person name="Gharbi K."/>
            <person name="Hall N."/>
            <person name="Watson M."/>
            <person name="Adriaenssens E.M."/>
            <person name="Foster-Nyarko E."/>
            <person name="Jarju S."/>
            <person name="Secka A."/>
            <person name="Antonio M."/>
            <person name="Oren A."/>
            <person name="Chaudhuri R.R."/>
            <person name="La Ragione R."/>
            <person name="Hildebrand F."/>
            <person name="Pallen M.J."/>
        </authorList>
    </citation>
    <scope>NUCLEOTIDE SEQUENCE</scope>
    <source>
        <strain evidence="11">B1-15692</strain>
    </source>
</reference>
<name>A0A9D9I941_9BACT</name>
<evidence type="ECO:0000256" key="7">
    <source>
        <dbReference type="SAM" id="SignalP"/>
    </source>
</evidence>
<evidence type="ECO:0000256" key="3">
    <source>
        <dbReference type="ARBA" id="ARBA00012663"/>
    </source>
</evidence>
<evidence type="ECO:0000256" key="2">
    <source>
        <dbReference type="ARBA" id="ARBA00006285"/>
    </source>
</evidence>
<feature type="domain" description="Glycoside hydrolase family 20 catalytic" evidence="8">
    <location>
        <begin position="164"/>
        <end position="507"/>
    </location>
</feature>
<dbReference type="CDD" id="cd06563">
    <property type="entry name" value="GH20_chitobiase-like"/>
    <property type="match status" value="1"/>
</dbReference>
<dbReference type="Gene3D" id="2.60.120.260">
    <property type="entry name" value="Galactose-binding domain-like"/>
    <property type="match status" value="1"/>
</dbReference>
<dbReference type="EMBL" id="JADIMH010000065">
    <property type="protein sequence ID" value="MBO8467946.1"/>
    <property type="molecule type" value="Genomic_DNA"/>
</dbReference>
<comment type="caution">
    <text evidence="11">The sequence shown here is derived from an EMBL/GenBank/DDBJ whole genome shotgun (WGS) entry which is preliminary data.</text>
</comment>
<dbReference type="InterPro" id="IPR008979">
    <property type="entry name" value="Galactose-bd-like_sf"/>
</dbReference>
<dbReference type="InterPro" id="IPR015883">
    <property type="entry name" value="Glyco_hydro_20_cat"/>
</dbReference>
<dbReference type="GO" id="GO:0004563">
    <property type="term" value="F:beta-N-acetylhexosaminidase activity"/>
    <property type="evidence" value="ECO:0007669"/>
    <property type="project" value="UniProtKB-EC"/>
</dbReference>
<dbReference type="PROSITE" id="PS51257">
    <property type="entry name" value="PROKAR_LIPOPROTEIN"/>
    <property type="match status" value="1"/>
</dbReference>
<dbReference type="AlphaFoldDB" id="A0A9D9I941"/>
<proteinExistence type="inferred from homology"/>